<dbReference type="Proteomes" id="UP000525923">
    <property type="component" value="Unassembled WGS sequence"/>
</dbReference>
<evidence type="ECO:0000313" key="6">
    <source>
        <dbReference type="Proteomes" id="UP000525923"/>
    </source>
</evidence>
<feature type="compositionally biased region" description="Polar residues" evidence="1">
    <location>
        <begin position="226"/>
        <end position="236"/>
    </location>
</feature>
<dbReference type="EMBL" id="JACHHE010000003">
    <property type="protein sequence ID" value="MBB5179870.1"/>
    <property type="molecule type" value="Genomic_DNA"/>
</dbReference>
<protein>
    <recommendedName>
        <fullName evidence="4">TPM domain-containing protein</fullName>
    </recommendedName>
</protein>
<keyword evidence="2" id="KW-0472">Membrane</keyword>
<feature type="transmembrane region" description="Helical" evidence="2">
    <location>
        <begin position="175"/>
        <end position="195"/>
    </location>
</feature>
<keyword evidence="6" id="KW-1185">Reference proteome</keyword>
<accession>A0A7W8CTU1</accession>
<keyword evidence="3" id="KW-0732">Signal</keyword>
<feature type="signal peptide" evidence="3">
    <location>
        <begin position="1"/>
        <end position="30"/>
    </location>
</feature>
<evidence type="ECO:0000256" key="1">
    <source>
        <dbReference type="SAM" id="MobiDB-lite"/>
    </source>
</evidence>
<dbReference type="RefSeq" id="WP_241666161.1">
    <property type="nucleotide sequence ID" value="NZ_JACHHE010000003.1"/>
</dbReference>
<feature type="domain" description="TPM" evidence="4">
    <location>
        <begin position="36"/>
        <end position="155"/>
    </location>
</feature>
<comment type="caution">
    <text evidence="5">The sequence shown here is derived from an EMBL/GenBank/DDBJ whole genome shotgun (WGS) entry which is preliminary data.</text>
</comment>
<dbReference type="InterPro" id="IPR007621">
    <property type="entry name" value="TPM_dom"/>
</dbReference>
<name>A0A7W8CTU1_9BACL</name>
<dbReference type="Pfam" id="PF04536">
    <property type="entry name" value="TPM_phosphatase"/>
    <property type="match status" value="1"/>
</dbReference>
<evidence type="ECO:0000259" key="4">
    <source>
        <dbReference type="Pfam" id="PF04536"/>
    </source>
</evidence>
<feature type="compositionally biased region" description="Gly residues" evidence="1">
    <location>
        <begin position="237"/>
        <end position="261"/>
    </location>
</feature>
<evidence type="ECO:0000256" key="3">
    <source>
        <dbReference type="SAM" id="SignalP"/>
    </source>
</evidence>
<keyword evidence="2" id="KW-1133">Transmembrane helix</keyword>
<feature type="chain" id="PRO_5038340150" description="TPM domain-containing protein" evidence="3">
    <location>
        <begin position="31"/>
        <end position="261"/>
    </location>
</feature>
<feature type="region of interest" description="Disordered" evidence="1">
    <location>
        <begin position="226"/>
        <end position="261"/>
    </location>
</feature>
<evidence type="ECO:0000256" key="2">
    <source>
        <dbReference type="SAM" id="Phobius"/>
    </source>
</evidence>
<dbReference type="Gene3D" id="3.10.310.50">
    <property type="match status" value="1"/>
</dbReference>
<sequence>MVKRMAWKTPFLLLAFICIFWLAGASAAFAVADQHIYDNADLLNSIEAQELEAEAAKYSREEDVDFLFLTVNGMEGKDIVTFMGDFFDQWAVDNSQENAVLLTIDIASREVFLSGFGTAETSLDDERIDLVLDRIVPDLQAGDYGGAFEETMAASSEYMDYRPGVNPESIFLKTWFHALVALILGGGIVGSMLYNSGGRVTTTPRTYFDGKNTQVTNREDRFRNKTVSRTKVQQNKGSGGGFGGGGMTGGGRSFSGGGRKF</sequence>
<gene>
    <name evidence="5" type="ORF">HNQ44_001294</name>
</gene>
<dbReference type="AlphaFoldDB" id="A0A7W8CTU1"/>
<proteinExistence type="predicted"/>
<evidence type="ECO:0000313" key="5">
    <source>
        <dbReference type="EMBL" id="MBB5179870.1"/>
    </source>
</evidence>
<organism evidence="5 6">
    <name type="scientific">Planococcus koreensis</name>
    <dbReference type="NCBI Taxonomy" id="112331"/>
    <lineage>
        <taxon>Bacteria</taxon>
        <taxon>Bacillati</taxon>
        <taxon>Bacillota</taxon>
        <taxon>Bacilli</taxon>
        <taxon>Bacillales</taxon>
        <taxon>Caryophanaceae</taxon>
        <taxon>Planococcus</taxon>
    </lineage>
</organism>
<reference evidence="5 6" key="1">
    <citation type="submission" date="2020-08" db="EMBL/GenBank/DDBJ databases">
        <title>Genomic Encyclopedia of Type Strains, Phase IV (KMG-IV): sequencing the most valuable type-strain genomes for metagenomic binning, comparative biology and taxonomic classification.</title>
        <authorList>
            <person name="Goeker M."/>
        </authorList>
    </citation>
    <scope>NUCLEOTIDE SEQUENCE [LARGE SCALE GENOMIC DNA]</scope>
    <source>
        <strain evidence="5 6">DSM 15895</strain>
    </source>
</reference>
<keyword evidence="2" id="KW-0812">Transmembrane</keyword>